<gene>
    <name evidence="1" type="ORF">DEO72_LG1g2295</name>
</gene>
<dbReference type="EMBL" id="CP039345">
    <property type="protein sequence ID" value="QCD78659.1"/>
    <property type="molecule type" value="Genomic_DNA"/>
</dbReference>
<protein>
    <submittedName>
        <fullName evidence="1">Uncharacterized protein</fullName>
    </submittedName>
</protein>
<evidence type="ECO:0000313" key="2">
    <source>
        <dbReference type="Proteomes" id="UP000501690"/>
    </source>
</evidence>
<dbReference type="AlphaFoldDB" id="A0A4D6KTX2"/>
<proteinExistence type="predicted"/>
<sequence>MVDNAVVVATRNLDELHICGECVMAVLHGCRIVQIQWLCCYFAFLLRCCRFVLVRGSLTNVVQRWCCCEHGCRCGTKMEVLA</sequence>
<keyword evidence="2" id="KW-1185">Reference proteome</keyword>
<accession>A0A4D6KTX2</accession>
<evidence type="ECO:0000313" key="1">
    <source>
        <dbReference type="EMBL" id="QCD78659.1"/>
    </source>
</evidence>
<dbReference type="Proteomes" id="UP000501690">
    <property type="component" value="Linkage Group LG1"/>
</dbReference>
<organism evidence="1 2">
    <name type="scientific">Vigna unguiculata</name>
    <name type="common">Cowpea</name>
    <dbReference type="NCBI Taxonomy" id="3917"/>
    <lineage>
        <taxon>Eukaryota</taxon>
        <taxon>Viridiplantae</taxon>
        <taxon>Streptophyta</taxon>
        <taxon>Embryophyta</taxon>
        <taxon>Tracheophyta</taxon>
        <taxon>Spermatophyta</taxon>
        <taxon>Magnoliopsida</taxon>
        <taxon>eudicotyledons</taxon>
        <taxon>Gunneridae</taxon>
        <taxon>Pentapetalae</taxon>
        <taxon>rosids</taxon>
        <taxon>fabids</taxon>
        <taxon>Fabales</taxon>
        <taxon>Fabaceae</taxon>
        <taxon>Papilionoideae</taxon>
        <taxon>50 kb inversion clade</taxon>
        <taxon>NPAAA clade</taxon>
        <taxon>indigoferoid/millettioid clade</taxon>
        <taxon>Phaseoleae</taxon>
        <taxon>Vigna</taxon>
    </lineage>
</organism>
<name>A0A4D6KTX2_VIGUN</name>
<reference evidence="1 2" key="1">
    <citation type="submission" date="2019-04" db="EMBL/GenBank/DDBJ databases">
        <title>An improved genome assembly and genetic linkage map for asparagus bean, Vigna unguiculata ssp. sesquipedialis.</title>
        <authorList>
            <person name="Xia Q."/>
            <person name="Zhang R."/>
            <person name="Dong Y."/>
        </authorList>
    </citation>
    <scope>NUCLEOTIDE SEQUENCE [LARGE SCALE GENOMIC DNA]</scope>
    <source>
        <tissue evidence="1">Leaf</tissue>
    </source>
</reference>